<feature type="domain" description="FecR protein" evidence="2">
    <location>
        <begin position="152"/>
        <end position="238"/>
    </location>
</feature>
<organism evidence="4 5">
    <name type="scientific">Spirosoma endbachense</name>
    <dbReference type="NCBI Taxonomy" id="2666025"/>
    <lineage>
        <taxon>Bacteria</taxon>
        <taxon>Pseudomonadati</taxon>
        <taxon>Bacteroidota</taxon>
        <taxon>Cytophagia</taxon>
        <taxon>Cytophagales</taxon>
        <taxon>Cytophagaceae</taxon>
        <taxon>Spirosoma</taxon>
    </lineage>
</organism>
<dbReference type="KEGG" id="senf:GJR95_16090"/>
<accession>A0A6P1VVI0</accession>
<evidence type="ECO:0000259" key="2">
    <source>
        <dbReference type="Pfam" id="PF04773"/>
    </source>
</evidence>
<keyword evidence="5" id="KW-1185">Reference proteome</keyword>
<dbReference type="Pfam" id="PF04773">
    <property type="entry name" value="FecR"/>
    <property type="match status" value="1"/>
</dbReference>
<dbReference type="PANTHER" id="PTHR30273:SF2">
    <property type="entry name" value="PROTEIN FECR"/>
    <property type="match status" value="1"/>
</dbReference>
<evidence type="ECO:0000313" key="4">
    <source>
        <dbReference type="EMBL" id="QHV96448.1"/>
    </source>
</evidence>
<feature type="transmembrane region" description="Helical" evidence="1">
    <location>
        <begin position="101"/>
        <end position="122"/>
    </location>
</feature>
<keyword evidence="1" id="KW-0472">Membrane</keyword>
<dbReference type="PANTHER" id="PTHR30273">
    <property type="entry name" value="PERIPLASMIC SIGNAL SENSOR AND SIGMA FACTOR ACTIVATOR FECR-RELATED"/>
    <property type="match status" value="1"/>
</dbReference>
<dbReference type="PIRSF" id="PIRSF018266">
    <property type="entry name" value="FecR"/>
    <property type="match status" value="1"/>
</dbReference>
<sequence>MQPAYDRFSPADFLTDDDFVNHQLAPTTQSTAFWEQWLQLNLQRHGEWKQAVDLLEAIRLGLNEYAQTHLSEDAIHHLLLRIKQTNAQQSLAKKTVRKSAWMPWVAAASVLLVIGLGVWQPWQTNRLEPTYERQIAVLKQTPTEKVNQQDKPQSFRLSDGSTVWLSPGSKFSYAAEFNQHTRSVYLLGEATFTVTKNANIPFLVYANGLVTKVIGTKFVVRAFADEPDVRVNVQSGQVSVYRDQPATKTLNRKGVLLHPNQQVVFSRLTEQFIKSLADSPQVLPAIQPQITRFTYDDAPLTKVFQDIEQAYGITIRYNQEALANCQLNASLVAEPFEGKLAVICKTFGATYEIIDGQVIINGGRCQ</sequence>
<keyword evidence="1" id="KW-0812">Transmembrane</keyword>
<keyword evidence="1" id="KW-1133">Transmembrane helix</keyword>
<dbReference type="InterPro" id="IPR006860">
    <property type="entry name" value="FecR"/>
</dbReference>
<dbReference type="InterPro" id="IPR012373">
    <property type="entry name" value="Ferrdict_sens_TM"/>
</dbReference>
<dbReference type="Proteomes" id="UP000464577">
    <property type="component" value="Chromosome"/>
</dbReference>
<dbReference type="Gene3D" id="3.55.50.30">
    <property type="match status" value="1"/>
</dbReference>
<gene>
    <name evidence="4" type="ORF">GJR95_16090</name>
</gene>
<dbReference type="AlphaFoldDB" id="A0A6P1VVI0"/>
<dbReference type="EMBL" id="CP045997">
    <property type="protein sequence ID" value="QHV96448.1"/>
    <property type="molecule type" value="Genomic_DNA"/>
</dbReference>
<dbReference type="Gene3D" id="2.60.120.1440">
    <property type="match status" value="1"/>
</dbReference>
<evidence type="ECO:0000256" key="1">
    <source>
        <dbReference type="SAM" id="Phobius"/>
    </source>
</evidence>
<dbReference type="RefSeq" id="WP_162386855.1">
    <property type="nucleotide sequence ID" value="NZ_CP045997.1"/>
</dbReference>
<dbReference type="Pfam" id="PF16344">
    <property type="entry name" value="FecR_C"/>
    <property type="match status" value="1"/>
</dbReference>
<dbReference type="InterPro" id="IPR032508">
    <property type="entry name" value="FecR_C"/>
</dbReference>
<name>A0A6P1VVI0_9BACT</name>
<dbReference type="GO" id="GO:0016989">
    <property type="term" value="F:sigma factor antagonist activity"/>
    <property type="evidence" value="ECO:0007669"/>
    <property type="project" value="TreeGrafter"/>
</dbReference>
<reference evidence="4 5" key="1">
    <citation type="submission" date="2019-11" db="EMBL/GenBank/DDBJ databases">
        <title>Spirosoma endbachense sp. nov., isolated from a natural salt meadow.</title>
        <authorList>
            <person name="Rojas J."/>
            <person name="Ambika Manirajan B."/>
            <person name="Ratering S."/>
            <person name="Suarez C."/>
            <person name="Geissler-Plaum R."/>
            <person name="Schnell S."/>
        </authorList>
    </citation>
    <scope>NUCLEOTIDE SEQUENCE [LARGE SCALE GENOMIC DNA]</scope>
    <source>
        <strain evidence="4 5">I-24</strain>
    </source>
</reference>
<protein>
    <submittedName>
        <fullName evidence="4">DUF4974 domain-containing protein</fullName>
    </submittedName>
</protein>
<evidence type="ECO:0000313" key="5">
    <source>
        <dbReference type="Proteomes" id="UP000464577"/>
    </source>
</evidence>
<evidence type="ECO:0000259" key="3">
    <source>
        <dbReference type="Pfam" id="PF16344"/>
    </source>
</evidence>
<proteinExistence type="predicted"/>
<feature type="domain" description="Protein FecR C-terminal" evidence="3">
    <location>
        <begin position="292"/>
        <end position="360"/>
    </location>
</feature>